<dbReference type="AlphaFoldDB" id="A0AA35NUV9"/>
<dbReference type="EMBL" id="OX395126">
    <property type="protein sequence ID" value="CAI5761993.1"/>
    <property type="molecule type" value="Genomic_DNA"/>
</dbReference>
<dbReference type="Proteomes" id="UP001178461">
    <property type="component" value="Chromosome 1"/>
</dbReference>
<organism evidence="1 2">
    <name type="scientific">Podarcis lilfordi</name>
    <name type="common">Lilford's wall lizard</name>
    <dbReference type="NCBI Taxonomy" id="74358"/>
    <lineage>
        <taxon>Eukaryota</taxon>
        <taxon>Metazoa</taxon>
        <taxon>Chordata</taxon>
        <taxon>Craniata</taxon>
        <taxon>Vertebrata</taxon>
        <taxon>Euteleostomi</taxon>
        <taxon>Lepidosauria</taxon>
        <taxon>Squamata</taxon>
        <taxon>Bifurcata</taxon>
        <taxon>Unidentata</taxon>
        <taxon>Episquamata</taxon>
        <taxon>Laterata</taxon>
        <taxon>Lacertibaenia</taxon>
        <taxon>Lacertidae</taxon>
        <taxon>Podarcis</taxon>
    </lineage>
</organism>
<sequence length="102" mass="10999">AGYGGEGMKSFDDSLALQSAEGWNRQMPIPVAHTPAPSSYAECAYFLCSERASVSFDFFPMHPIPQQMLYSALVRCSTGANIYTALCLQPAWSSANSNPATL</sequence>
<feature type="non-terminal residue" evidence="1">
    <location>
        <position position="1"/>
    </location>
</feature>
<keyword evidence="2" id="KW-1185">Reference proteome</keyword>
<accession>A0AA35NUV9</accession>
<proteinExistence type="predicted"/>
<reference evidence="1" key="1">
    <citation type="submission" date="2022-12" db="EMBL/GenBank/DDBJ databases">
        <authorList>
            <person name="Alioto T."/>
            <person name="Alioto T."/>
            <person name="Gomez Garrido J."/>
        </authorList>
    </citation>
    <scope>NUCLEOTIDE SEQUENCE</scope>
</reference>
<gene>
    <name evidence="1" type="ORF">PODLI_1B012379</name>
</gene>
<feature type="non-terminal residue" evidence="1">
    <location>
        <position position="102"/>
    </location>
</feature>
<protein>
    <submittedName>
        <fullName evidence="1">Uncharacterized protein</fullName>
    </submittedName>
</protein>
<evidence type="ECO:0000313" key="1">
    <source>
        <dbReference type="EMBL" id="CAI5761993.1"/>
    </source>
</evidence>
<evidence type="ECO:0000313" key="2">
    <source>
        <dbReference type="Proteomes" id="UP001178461"/>
    </source>
</evidence>
<name>A0AA35NUV9_9SAUR</name>